<feature type="transmembrane region" description="Helical" evidence="1">
    <location>
        <begin position="64"/>
        <end position="84"/>
    </location>
</feature>
<dbReference type="PANTHER" id="PTHR35519:SF2">
    <property type="entry name" value="PH DOMAIN PROTEIN"/>
    <property type="match status" value="1"/>
</dbReference>
<gene>
    <name evidence="2" type="ORF">METZ01_LOCUS253818</name>
</gene>
<feature type="transmembrane region" description="Helical" evidence="1">
    <location>
        <begin position="113"/>
        <end position="134"/>
    </location>
</feature>
<evidence type="ECO:0000256" key="1">
    <source>
        <dbReference type="SAM" id="Phobius"/>
    </source>
</evidence>
<dbReference type="EMBL" id="UINC01068377">
    <property type="protein sequence ID" value="SVC00964.1"/>
    <property type="molecule type" value="Genomic_DNA"/>
</dbReference>
<evidence type="ECO:0008006" key="3">
    <source>
        <dbReference type="Google" id="ProtNLM"/>
    </source>
</evidence>
<proteinExistence type="predicted"/>
<dbReference type="AlphaFoldDB" id="A0A382IMG6"/>
<reference evidence="2" key="1">
    <citation type="submission" date="2018-05" db="EMBL/GenBank/DDBJ databases">
        <authorList>
            <person name="Lanie J.A."/>
            <person name="Ng W.-L."/>
            <person name="Kazmierczak K.M."/>
            <person name="Andrzejewski T.M."/>
            <person name="Davidsen T.M."/>
            <person name="Wayne K.J."/>
            <person name="Tettelin H."/>
            <person name="Glass J.I."/>
            <person name="Rusch D."/>
            <person name="Podicherti R."/>
            <person name="Tsui H.-C.T."/>
            <person name="Winkler M.E."/>
        </authorList>
    </citation>
    <scope>NUCLEOTIDE SEQUENCE</scope>
</reference>
<dbReference type="PANTHER" id="PTHR35519">
    <property type="entry name" value="MEMBRANE PROTEINS"/>
    <property type="match status" value="1"/>
</dbReference>
<keyword evidence="1" id="KW-0472">Membrane</keyword>
<organism evidence="2">
    <name type="scientific">marine metagenome</name>
    <dbReference type="NCBI Taxonomy" id="408172"/>
    <lineage>
        <taxon>unclassified sequences</taxon>
        <taxon>metagenomes</taxon>
        <taxon>ecological metagenomes</taxon>
    </lineage>
</organism>
<dbReference type="Pfam" id="PF13430">
    <property type="entry name" value="DUF4112"/>
    <property type="match status" value="1"/>
</dbReference>
<accession>A0A382IMG6</accession>
<protein>
    <recommendedName>
        <fullName evidence="3">DUF4112 domain-containing protein</fullName>
    </recommendedName>
</protein>
<sequence>MRLKLLSKRLDDSIKIPGTNQKFGIDAIVGIIPILGDFIGVIFSAYIMYSGIKMGVSSKIVKKMAANIAIEFIIGSIPIIGDIFDALWKANKKNVELIEEATIENQENYRLNYLIMASLIVLILSLILVILGWLS</sequence>
<name>A0A382IMG6_9ZZZZ</name>
<keyword evidence="1" id="KW-0812">Transmembrane</keyword>
<keyword evidence="1" id="KW-1133">Transmembrane helix</keyword>
<feature type="transmembrane region" description="Helical" evidence="1">
    <location>
        <begin position="27"/>
        <end position="52"/>
    </location>
</feature>
<dbReference type="InterPro" id="IPR025187">
    <property type="entry name" value="DUF4112"/>
</dbReference>
<evidence type="ECO:0000313" key="2">
    <source>
        <dbReference type="EMBL" id="SVC00964.1"/>
    </source>
</evidence>